<dbReference type="InterPro" id="IPR000184">
    <property type="entry name" value="Bac_surfAg_D15"/>
</dbReference>
<dbReference type="Pfam" id="PF01103">
    <property type="entry name" value="Omp85"/>
    <property type="match status" value="2"/>
</dbReference>
<name>A0A2G5DEL1_AQUCA</name>
<dbReference type="Gene3D" id="2.40.160.50">
    <property type="entry name" value="membrane protein fhac: a member of the omp85/tpsb transporter family"/>
    <property type="match status" value="1"/>
</dbReference>
<keyword evidence="1" id="KW-1002">Plastid outer membrane</keyword>
<accession>A0A2G5DEL1</accession>
<dbReference type="GO" id="GO:0009707">
    <property type="term" value="C:chloroplast outer membrane"/>
    <property type="evidence" value="ECO:0007669"/>
    <property type="project" value="UniProtKB-SubCell"/>
</dbReference>
<keyword evidence="1" id="KW-0934">Plastid</keyword>
<reference evidence="5 6" key="1">
    <citation type="submission" date="2017-09" db="EMBL/GenBank/DDBJ databases">
        <title>WGS assembly of Aquilegia coerulea Goldsmith.</title>
        <authorList>
            <person name="Hodges S."/>
            <person name="Kramer E."/>
            <person name="Nordborg M."/>
            <person name="Tomkins J."/>
            <person name="Borevitz J."/>
            <person name="Derieg N."/>
            <person name="Yan J."/>
            <person name="Mihaltcheva S."/>
            <person name="Hayes R.D."/>
            <person name="Rokhsar D."/>
        </authorList>
    </citation>
    <scope>NUCLEOTIDE SEQUENCE [LARGE SCALE GENOMIC DNA]</scope>
    <source>
        <strain evidence="6">cv. Goldsmith</strain>
    </source>
</reference>
<dbReference type="EMBL" id="KZ305038">
    <property type="protein sequence ID" value="PIA41923.1"/>
    <property type="molecule type" value="Genomic_DNA"/>
</dbReference>
<protein>
    <recommendedName>
        <fullName evidence="4">Bacterial surface antigen (D15) domain-containing protein</fullName>
    </recommendedName>
</protein>
<evidence type="ECO:0000259" key="4">
    <source>
        <dbReference type="Pfam" id="PF01103"/>
    </source>
</evidence>
<dbReference type="PANTHER" id="PTHR12815">
    <property type="entry name" value="SORTING AND ASSEMBLY MACHINERY SAMM50 PROTEIN FAMILY MEMBER"/>
    <property type="match status" value="1"/>
</dbReference>
<evidence type="ECO:0000256" key="2">
    <source>
        <dbReference type="ARBA" id="ARBA00023136"/>
    </source>
</evidence>
<sequence>MAKNQDIQFISSSIKLPSSASHHNPFDLSNQPFFSLTSNLNKTFESFNNFISSITNNHDKNQNFTPNNNESSFLSTSSLLDAAQLVKLNIKPLSFNFPFSNWFGKKEDQKEIHFQGLVCEGANSLPSNFFEDAIRFRYGKIIDTQSLNELRQSVNGWYKDNGLFGGVLYLEVLSNGIINIKVLESEVNNIDLRFFDRLTGEPTAGKTKPETIFRQLDTKKGDVYSLFKAQRDVKTVYDMGIMEDVSLIPKPGNAGKLDLTMNLVEGVNTGFHPDVGFAINGLSSGLIGSVEYFNKNLFGKNQKLNVSWKGSGKHDSNFGINYVDPCIDDMRTSRAIAVQKLRTPMIDRVLAGLEFSRRLRQKWRVASGLIYHRVGATGNDTRDDMLLAKVESEYSDSRGNSKILFRMEQGLPIVPGWLCFNRVNVDARKDVEVGPARLHLRLSGGHVVGNFSPHEAFAIGGTNSVRGYEEGAVGSGPSCLVASGEVLLPLFKGVKGTVFADYGSNLGSGSVVPGDGGAASGYGHGVGIVWDSPLGPLRLECALNDRGERKIHLGGGLRD</sequence>
<dbReference type="Proteomes" id="UP000230069">
    <property type="component" value="Unassembled WGS sequence"/>
</dbReference>
<dbReference type="InterPro" id="IPR039910">
    <property type="entry name" value="D15-like"/>
</dbReference>
<evidence type="ECO:0000256" key="1">
    <source>
        <dbReference type="ARBA" id="ARBA00022805"/>
    </source>
</evidence>
<dbReference type="OrthoDB" id="2013615at2759"/>
<dbReference type="PANTHER" id="PTHR12815:SF32">
    <property type="entry name" value="OUTER ENVELOPE PROTEIN 80, CHLOROPLASTIC"/>
    <property type="match status" value="1"/>
</dbReference>
<evidence type="ECO:0000313" key="6">
    <source>
        <dbReference type="Proteomes" id="UP000230069"/>
    </source>
</evidence>
<feature type="domain" description="Bacterial surface antigen (D15)" evidence="4">
    <location>
        <begin position="401"/>
        <end position="557"/>
    </location>
</feature>
<dbReference type="InParanoid" id="A0A2G5DEL1"/>
<proteinExistence type="predicted"/>
<gene>
    <name evidence="5" type="ORF">AQUCO_02100038v1</name>
</gene>
<dbReference type="AlphaFoldDB" id="A0A2G5DEL1"/>
<feature type="domain" description="Bacterial surface antigen (D15)" evidence="4">
    <location>
        <begin position="296"/>
        <end position="387"/>
    </location>
</feature>
<keyword evidence="6" id="KW-1185">Reference proteome</keyword>
<dbReference type="GO" id="GO:0009793">
    <property type="term" value="P:embryo development ending in seed dormancy"/>
    <property type="evidence" value="ECO:0007669"/>
    <property type="project" value="TreeGrafter"/>
</dbReference>
<comment type="subcellular location">
    <subcellularLocation>
        <location evidence="3">Plastid</location>
        <location evidence="3">Chloroplast outer membrane</location>
    </subcellularLocation>
</comment>
<evidence type="ECO:0000313" key="5">
    <source>
        <dbReference type="EMBL" id="PIA41923.1"/>
    </source>
</evidence>
<organism evidence="5 6">
    <name type="scientific">Aquilegia coerulea</name>
    <name type="common">Rocky mountain columbine</name>
    <dbReference type="NCBI Taxonomy" id="218851"/>
    <lineage>
        <taxon>Eukaryota</taxon>
        <taxon>Viridiplantae</taxon>
        <taxon>Streptophyta</taxon>
        <taxon>Embryophyta</taxon>
        <taxon>Tracheophyta</taxon>
        <taxon>Spermatophyta</taxon>
        <taxon>Magnoliopsida</taxon>
        <taxon>Ranunculales</taxon>
        <taxon>Ranunculaceae</taxon>
        <taxon>Thalictroideae</taxon>
        <taxon>Aquilegia</taxon>
    </lineage>
</organism>
<dbReference type="Gene3D" id="3.10.20.310">
    <property type="entry name" value="membrane protein fhac"/>
    <property type="match status" value="2"/>
</dbReference>
<evidence type="ECO:0000256" key="3">
    <source>
        <dbReference type="ARBA" id="ARBA00024013"/>
    </source>
</evidence>
<keyword evidence="2" id="KW-0472">Membrane</keyword>
<dbReference type="STRING" id="218851.A0A2G5DEL1"/>
<dbReference type="GO" id="GO:0009658">
    <property type="term" value="P:chloroplast organization"/>
    <property type="evidence" value="ECO:0007669"/>
    <property type="project" value="TreeGrafter"/>
</dbReference>